<gene>
    <name evidence="2" type="ORF">PHMEG_00022876</name>
</gene>
<organism evidence="2 3">
    <name type="scientific">Phytophthora megakarya</name>
    <dbReference type="NCBI Taxonomy" id="4795"/>
    <lineage>
        <taxon>Eukaryota</taxon>
        <taxon>Sar</taxon>
        <taxon>Stramenopiles</taxon>
        <taxon>Oomycota</taxon>
        <taxon>Peronosporomycetes</taxon>
        <taxon>Peronosporales</taxon>
        <taxon>Peronosporaceae</taxon>
        <taxon>Phytophthora</taxon>
    </lineage>
</organism>
<name>A0A225VJN6_9STRA</name>
<feature type="region of interest" description="Disordered" evidence="1">
    <location>
        <begin position="1"/>
        <end position="39"/>
    </location>
</feature>
<accession>A0A225VJN6</accession>
<feature type="compositionally biased region" description="Basic residues" evidence="1">
    <location>
        <begin position="9"/>
        <end position="18"/>
    </location>
</feature>
<sequence>MIVENNKDQKKKSSKRVLKATSFGGKGKNGRFGKVGKRYDRKGNGSRRFGEFTGKYFSWGKVGHIKRGCPEKATVEDMKTQFSPLGKIDRQGG</sequence>
<comment type="caution">
    <text evidence="2">The sequence shown here is derived from an EMBL/GenBank/DDBJ whole genome shotgun (WGS) entry which is preliminary data.</text>
</comment>
<keyword evidence="3" id="KW-1185">Reference proteome</keyword>
<evidence type="ECO:0000313" key="2">
    <source>
        <dbReference type="EMBL" id="OWZ05098.1"/>
    </source>
</evidence>
<evidence type="ECO:0000313" key="3">
    <source>
        <dbReference type="Proteomes" id="UP000198211"/>
    </source>
</evidence>
<proteinExistence type="predicted"/>
<dbReference type="AlphaFoldDB" id="A0A225VJN6"/>
<dbReference type="EMBL" id="NBNE01004609">
    <property type="protein sequence ID" value="OWZ05098.1"/>
    <property type="molecule type" value="Genomic_DNA"/>
</dbReference>
<evidence type="ECO:0000256" key="1">
    <source>
        <dbReference type="SAM" id="MobiDB-lite"/>
    </source>
</evidence>
<dbReference type="Proteomes" id="UP000198211">
    <property type="component" value="Unassembled WGS sequence"/>
</dbReference>
<reference evidence="3" key="1">
    <citation type="submission" date="2017-03" db="EMBL/GenBank/DDBJ databases">
        <title>Phytopthora megakarya and P. palmivora, two closely related causual agents of cacao black pod achieved similar genome size and gene model numbers by different mechanisms.</title>
        <authorList>
            <person name="Ali S."/>
            <person name="Shao J."/>
            <person name="Larry D.J."/>
            <person name="Kronmiller B."/>
            <person name="Shen D."/>
            <person name="Strem M.D."/>
            <person name="Melnick R.L."/>
            <person name="Guiltinan M.J."/>
            <person name="Tyler B.M."/>
            <person name="Meinhardt L.W."/>
            <person name="Bailey B.A."/>
        </authorList>
    </citation>
    <scope>NUCLEOTIDE SEQUENCE [LARGE SCALE GENOMIC DNA]</scope>
    <source>
        <strain evidence="3">zdho120</strain>
    </source>
</reference>
<protein>
    <submittedName>
        <fullName evidence="2">Uncharacterized protein</fullName>
    </submittedName>
</protein>